<organism evidence="5 6">
    <name type="scientific">Emiliania huxleyi (strain CCMP1516)</name>
    <dbReference type="NCBI Taxonomy" id="280463"/>
    <lineage>
        <taxon>Eukaryota</taxon>
        <taxon>Haptista</taxon>
        <taxon>Haptophyta</taxon>
        <taxon>Prymnesiophyceae</taxon>
        <taxon>Isochrysidales</taxon>
        <taxon>Noelaerhabdaceae</taxon>
        <taxon>Emiliania</taxon>
    </lineage>
</organism>
<evidence type="ECO:0000313" key="5">
    <source>
        <dbReference type="EnsemblProtists" id="EOD11301"/>
    </source>
</evidence>
<dbReference type="AlphaFoldDB" id="A0A0D3IJ66"/>
<dbReference type="PROSITE" id="PS50089">
    <property type="entry name" value="ZF_RING_2"/>
    <property type="match status" value="1"/>
</dbReference>
<feature type="domain" description="RING-type" evidence="3">
    <location>
        <begin position="302"/>
        <end position="337"/>
    </location>
</feature>
<dbReference type="GeneID" id="17257439"/>
<reference evidence="5" key="2">
    <citation type="submission" date="2024-10" db="UniProtKB">
        <authorList>
            <consortium name="EnsemblProtists"/>
        </authorList>
    </citation>
    <scope>IDENTIFICATION</scope>
</reference>
<dbReference type="KEGG" id="ehx:EMIHUDRAFT_214589"/>
<dbReference type="PANTHER" id="PTHR15379:SF2">
    <property type="entry name" value="CELL GROWTH REGULATOR WITH RING FINGER DOMAIN PROTEIN 1"/>
    <property type="match status" value="1"/>
</dbReference>
<dbReference type="PROSITE" id="PS51670">
    <property type="entry name" value="SHKT"/>
    <property type="match status" value="2"/>
</dbReference>
<dbReference type="Proteomes" id="UP000013827">
    <property type="component" value="Unassembled WGS sequence"/>
</dbReference>
<dbReference type="Gene3D" id="3.30.40.10">
    <property type="entry name" value="Zinc/RING finger domain, C3HC4 (zinc finger)"/>
    <property type="match status" value="1"/>
</dbReference>
<evidence type="ECO:0008006" key="7">
    <source>
        <dbReference type="Google" id="ProtNLM"/>
    </source>
</evidence>
<dbReference type="HOGENOM" id="CLU_795535_0_0_1"/>
<feature type="compositionally biased region" description="Basic residues" evidence="2">
    <location>
        <begin position="219"/>
        <end position="229"/>
    </location>
</feature>
<feature type="domain" description="ShKT" evidence="4">
    <location>
        <begin position="80"/>
        <end position="114"/>
    </location>
</feature>
<dbReference type="SUPFAM" id="SSF57850">
    <property type="entry name" value="RING/U-box"/>
    <property type="match status" value="1"/>
</dbReference>
<dbReference type="RefSeq" id="XP_005763730.1">
    <property type="nucleotide sequence ID" value="XM_005763673.1"/>
</dbReference>
<accession>A0A0D3IJ66</accession>
<dbReference type="EnsemblProtists" id="EOD11301">
    <property type="protein sequence ID" value="EOD11301"/>
    <property type="gene ID" value="EMIHUDRAFT_214589"/>
</dbReference>
<evidence type="ECO:0000256" key="1">
    <source>
        <dbReference type="PROSITE-ProRule" id="PRU00175"/>
    </source>
</evidence>
<protein>
    <recommendedName>
        <fullName evidence="7">RING-type domain-containing protein</fullName>
    </recommendedName>
</protein>
<dbReference type="PANTHER" id="PTHR15379">
    <property type="entry name" value="CELL GROWTH REGULATOR WITH RING FINGER DOMAIN PROTEIN 1"/>
    <property type="match status" value="1"/>
</dbReference>
<evidence type="ECO:0000313" key="6">
    <source>
        <dbReference type="Proteomes" id="UP000013827"/>
    </source>
</evidence>
<dbReference type="Pfam" id="PF01549">
    <property type="entry name" value="ShK"/>
    <property type="match status" value="3"/>
</dbReference>
<reference evidence="6" key="1">
    <citation type="journal article" date="2013" name="Nature">
        <title>Pan genome of the phytoplankton Emiliania underpins its global distribution.</title>
        <authorList>
            <person name="Read B.A."/>
            <person name="Kegel J."/>
            <person name="Klute M.J."/>
            <person name="Kuo A."/>
            <person name="Lefebvre S.C."/>
            <person name="Maumus F."/>
            <person name="Mayer C."/>
            <person name="Miller J."/>
            <person name="Monier A."/>
            <person name="Salamov A."/>
            <person name="Young J."/>
            <person name="Aguilar M."/>
            <person name="Claverie J.M."/>
            <person name="Frickenhaus S."/>
            <person name="Gonzalez K."/>
            <person name="Herman E.K."/>
            <person name="Lin Y.C."/>
            <person name="Napier J."/>
            <person name="Ogata H."/>
            <person name="Sarno A.F."/>
            <person name="Shmutz J."/>
            <person name="Schroeder D."/>
            <person name="de Vargas C."/>
            <person name="Verret F."/>
            <person name="von Dassow P."/>
            <person name="Valentin K."/>
            <person name="Van de Peer Y."/>
            <person name="Wheeler G."/>
            <person name="Dacks J.B."/>
            <person name="Delwiche C.F."/>
            <person name="Dyhrman S.T."/>
            <person name="Glockner G."/>
            <person name="John U."/>
            <person name="Richards T."/>
            <person name="Worden A.Z."/>
            <person name="Zhang X."/>
            <person name="Grigoriev I.V."/>
            <person name="Allen A.E."/>
            <person name="Bidle K."/>
            <person name="Borodovsky M."/>
            <person name="Bowler C."/>
            <person name="Brownlee C."/>
            <person name="Cock J.M."/>
            <person name="Elias M."/>
            <person name="Gladyshev V.N."/>
            <person name="Groth M."/>
            <person name="Guda C."/>
            <person name="Hadaegh A."/>
            <person name="Iglesias-Rodriguez M.D."/>
            <person name="Jenkins J."/>
            <person name="Jones B.M."/>
            <person name="Lawson T."/>
            <person name="Leese F."/>
            <person name="Lindquist E."/>
            <person name="Lobanov A."/>
            <person name="Lomsadze A."/>
            <person name="Malik S.B."/>
            <person name="Marsh M.E."/>
            <person name="Mackinder L."/>
            <person name="Mock T."/>
            <person name="Mueller-Roeber B."/>
            <person name="Pagarete A."/>
            <person name="Parker M."/>
            <person name="Probert I."/>
            <person name="Quesneville H."/>
            <person name="Raines C."/>
            <person name="Rensing S.A."/>
            <person name="Riano-Pachon D.M."/>
            <person name="Richier S."/>
            <person name="Rokitta S."/>
            <person name="Shiraiwa Y."/>
            <person name="Soanes D.M."/>
            <person name="van der Giezen M."/>
            <person name="Wahlund T.M."/>
            <person name="Williams B."/>
            <person name="Wilson W."/>
            <person name="Wolfe G."/>
            <person name="Wurch L.L."/>
        </authorList>
    </citation>
    <scope>NUCLEOTIDE SEQUENCE</scope>
</reference>
<dbReference type="InterPro" id="IPR003582">
    <property type="entry name" value="ShKT_dom"/>
</dbReference>
<dbReference type="eggNOG" id="ENOG502SBSS">
    <property type="taxonomic scope" value="Eukaryota"/>
</dbReference>
<dbReference type="InterPro" id="IPR042496">
    <property type="entry name" value="CGRF1"/>
</dbReference>
<feature type="region of interest" description="Disordered" evidence="2">
    <location>
        <begin position="219"/>
        <end position="272"/>
    </location>
</feature>
<dbReference type="GO" id="GO:0030308">
    <property type="term" value="P:negative regulation of cell growth"/>
    <property type="evidence" value="ECO:0007669"/>
    <property type="project" value="TreeGrafter"/>
</dbReference>
<name>A0A0D3IJ66_EMIH1</name>
<keyword evidence="6" id="KW-1185">Reference proteome</keyword>
<keyword evidence="1" id="KW-0863">Zinc-finger</keyword>
<dbReference type="InterPro" id="IPR001841">
    <property type="entry name" value="Znf_RING"/>
</dbReference>
<dbReference type="PaxDb" id="2903-EOD11301"/>
<dbReference type="SMART" id="SM00254">
    <property type="entry name" value="ShKT"/>
    <property type="match status" value="3"/>
</dbReference>
<feature type="domain" description="ShKT" evidence="4">
    <location>
        <begin position="26"/>
        <end position="60"/>
    </location>
</feature>
<dbReference type="InterPro" id="IPR013083">
    <property type="entry name" value="Znf_RING/FYVE/PHD"/>
</dbReference>
<dbReference type="Pfam" id="PF13920">
    <property type="entry name" value="zf-C3HC4_3"/>
    <property type="match status" value="1"/>
</dbReference>
<keyword evidence="1" id="KW-0862">Zinc</keyword>
<evidence type="ECO:0000256" key="2">
    <source>
        <dbReference type="SAM" id="MobiDB-lite"/>
    </source>
</evidence>
<dbReference type="GO" id="GO:0008270">
    <property type="term" value="F:zinc ion binding"/>
    <property type="evidence" value="ECO:0007669"/>
    <property type="project" value="UniProtKB-KW"/>
</dbReference>
<proteinExistence type="predicted"/>
<evidence type="ECO:0000259" key="4">
    <source>
        <dbReference type="PROSITE" id="PS51670"/>
    </source>
</evidence>
<feature type="compositionally biased region" description="Basic and acidic residues" evidence="2">
    <location>
        <begin position="248"/>
        <end position="261"/>
    </location>
</feature>
<keyword evidence="1" id="KW-0479">Metal-binding</keyword>
<evidence type="ECO:0000259" key="3">
    <source>
        <dbReference type="PROSITE" id="PS50089"/>
    </source>
</evidence>
<sequence length="349" mass="37218">MLGSESPQLLSQPPPPALPGVLAAACTDHSEECVAWAAQGECVANEGYMLKSCARACDVCGLPSHDAKALLEVRHASDMCINLHESCVSWADRGECTSNKDYMMKNCARACSICGLKFYYTGPDTTRDDGSTLLRGERAWAAAGVCEERPIYMNTYCARTCDTCDESKLLLYAREAFNDPVRFFHFLVWAARENLSDPSFLVEAFAMLLLVEMASRKGQNKKAKARRTKGGGGGTAGPPQESEEPAAEEAKALEESARPEEGGPVGGAATPGGPSIISLADANISTGRPAVPESTVGGQTTCIVCFTNPKSHIATPCGHVCACGLCSVKMDKCPICRAPVERWFLVHVA</sequence>